<evidence type="ECO:0000313" key="1">
    <source>
        <dbReference type="EMBL" id="SOC79839.1"/>
    </source>
</evidence>
<dbReference type="EMBL" id="OCMF01000001">
    <property type="protein sequence ID" value="SOC79839.1"/>
    <property type="molecule type" value="Genomic_DNA"/>
</dbReference>
<dbReference type="AlphaFoldDB" id="A0A285X602"/>
<dbReference type="Proteomes" id="UP000219193">
    <property type="component" value="Unassembled WGS sequence"/>
</dbReference>
<evidence type="ECO:0000313" key="2">
    <source>
        <dbReference type="Proteomes" id="UP000219193"/>
    </source>
</evidence>
<organism evidence="1 2">
    <name type="scientific">Salinimicrobium sediminis</name>
    <dbReference type="NCBI Taxonomy" id="1343891"/>
    <lineage>
        <taxon>Bacteria</taxon>
        <taxon>Pseudomonadati</taxon>
        <taxon>Bacteroidota</taxon>
        <taxon>Flavobacteriia</taxon>
        <taxon>Flavobacteriales</taxon>
        <taxon>Flavobacteriaceae</taxon>
        <taxon>Salinimicrobium</taxon>
    </lineage>
</organism>
<gene>
    <name evidence="1" type="ORF">SAMN06296241_1377</name>
</gene>
<proteinExistence type="predicted"/>
<sequence length="29" mass="3317">MDYFFGLLGLAVLIFAVAKLIKEVRKTIF</sequence>
<protein>
    <submittedName>
        <fullName evidence="1">Uncharacterized protein</fullName>
    </submittedName>
</protein>
<reference evidence="2" key="1">
    <citation type="submission" date="2017-09" db="EMBL/GenBank/DDBJ databases">
        <authorList>
            <person name="Varghese N."/>
            <person name="Submissions S."/>
        </authorList>
    </citation>
    <scope>NUCLEOTIDE SEQUENCE [LARGE SCALE GENOMIC DNA]</scope>
    <source>
        <strain evidence="2">CGMCC 1.12641</strain>
    </source>
</reference>
<accession>A0A285X602</accession>
<keyword evidence="2" id="KW-1185">Reference proteome</keyword>
<name>A0A285X602_9FLAO</name>